<gene>
    <name evidence="2" type="ORF">CLV63_12620</name>
</gene>
<feature type="compositionally biased region" description="Low complexity" evidence="1">
    <location>
        <begin position="219"/>
        <end position="234"/>
    </location>
</feature>
<dbReference type="AlphaFoldDB" id="A0A2P8CWN0"/>
<accession>A0A2P8CWN0</accession>
<name>A0A2P8CWN0_9ACTN</name>
<comment type="caution">
    <text evidence="2">The sequence shown here is derived from an EMBL/GenBank/DDBJ whole genome shotgun (WGS) entry which is preliminary data.</text>
</comment>
<dbReference type="RefSeq" id="WP_106586166.1">
    <property type="nucleotide sequence ID" value="NZ_PYGA01000026.1"/>
</dbReference>
<feature type="compositionally biased region" description="Gly residues" evidence="1">
    <location>
        <begin position="206"/>
        <end position="218"/>
    </location>
</feature>
<reference evidence="2 3" key="1">
    <citation type="submission" date="2018-03" db="EMBL/GenBank/DDBJ databases">
        <title>Genomic Encyclopedia of Archaeal and Bacterial Type Strains, Phase II (KMG-II): from individual species to whole genera.</title>
        <authorList>
            <person name="Goeker M."/>
        </authorList>
    </citation>
    <scope>NUCLEOTIDE SEQUENCE [LARGE SCALE GENOMIC DNA]</scope>
    <source>
        <strain evidence="2 3">DSM 45312</strain>
    </source>
</reference>
<dbReference type="EMBL" id="PYGA01000026">
    <property type="protein sequence ID" value="PSK89384.1"/>
    <property type="molecule type" value="Genomic_DNA"/>
</dbReference>
<organism evidence="2 3">
    <name type="scientific">Murinocardiopsis flavida</name>
    <dbReference type="NCBI Taxonomy" id="645275"/>
    <lineage>
        <taxon>Bacteria</taxon>
        <taxon>Bacillati</taxon>
        <taxon>Actinomycetota</taxon>
        <taxon>Actinomycetes</taxon>
        <taxon>Streptosporangiales</taxon>
        <taxon>Nocardiopsidaceae</taxon>
        <taxon>Murinocardiopsis</taxon>
    </lineage>
</organism>
<evidence type="ECO:0000256" key="1">
    <source>
        <dbReference type="SAM" id="MobiDB-lite"/>
    </source>
</evidence>
<feature type="region of interest" description="Disordered" evidence="1">
    <location>
        <begin position="1"/>
        <end position="56"/>
    </location>
</feature>
<sequence length="299" mass="29533">MGERGAEDGPREIRSASQARKGAVEQPARPDRDGVHGDAQRAATTGGSGAADDGPDVLLDVPTLNVAEIELEVDQLRARVSLRAEVSDLVKLNVGADVDLGSVTLKIKGVEAQALLKVRLDNVAAIIERVLQTIDENPQVIEGMTRGVGSALNDVGGGAGEAAARIGQGVGDSAEEVGKGAGGAVETTGRDAGAAVDGLGGAAGRAVGGGTPGGGQGPAGVDAAPADSAPAEARTVAGPGERGAPTDRCAHGAAQRRGRVDKGATALKVLRGVRAGARQVGREAGGVVSRAVKAAREAG</sequence>
<proteinExistence type="predicted"/>
<dbReference type="OrthoDB" id="6021932at2"/>
<evidence type="ECO:0000313" key="2">
    <source>
        <dbReference type="EMBL" id="PSK89384.1"/>
    </source>
</evidence>
<feature type="region of interest" description="Disordered" evidence="1">
    <location>
        <begin position="206"/>
        <end position="260"/>
    </location>
</feature>
<protein>
    <submittedName>
        <fullName evidence="2">Uncharacterized protein</fullName>
    </submittedName>
</protein>
<keyword evidence="3" id="KW-1185">Reference proteome</keyword>
<evidence type="ECO:0000313" key="3">
    <source>
        <dbReference type="Proteomes" id="UP000240542"/>
    </source>
</evidence>
<feature type="compositionally biased region" description="Basic and acidic residues" evidence="1">
    <location>
        <begin position="28"/>
        <end position="39"/>
    </location>
</feature>
<dbReference type="Proteomes" id="UP000240542">
    <property type="component" value="Unassembled WGS sequence"/>
</dbReference>
<feature type="compositionally biased region" description="Basic and acidic residues" evidence="1">
    <location>
        <begin position="1"/>
        <end position="14"/>
    </location>
</feature>